<evidence type="ECO:0000313" key="1">
    <source>
        <dbReference type="EMBL" id="EFA03601.1"/>
    </source>
</evidence>
<dbReference type="Proteomes" id="UP000007266">
    <property type="component" value="Linkage group 5"/>
</dbReference>
<evidence type="ECO:0000313" key="2">
    <source>
        <dbReference type="Proteomes" id="UP000007266"/>
    </source>
</evidence>
<dbReference type="AlphaFoldDB" id="D6WKC4"/>
<gene>
    <name evidence="1" type="primary">GLEAN_13688</name>
    <name evidence="1" type="ORF">TcasGA2_TC013688</name>
</gene>
<dbReference type="HOGENOM" id="CLU_1654420_0_0_1"/>
<sequence length="160" mass="17849">MQETAVVARSEKGSASSYEHSDRFAQDTTRISNDVFWWVLGRRVDVERVHGRPHLFRVPYYFCGAAADICRYRVGETEQRRRASLSAADLSVAALIAPGQHYHTCYQRAPPLLEYLNILSSSPLGDAAPRPPMHCCDNGAATALFIFINAALSVMSRNVY</sequence>
<organism evidence="1 2">
    <name type="scientific">Tribolium castaneum</name>
    <name type="common">Red flour beetle</name>
    <dbReference type="NCBI Taxonomy" id="7070"/>
    <lineage>
        <taxon>Eukaryota</taxon>
        <taxon>Metazoa</taxon>
        <taxon>Ecdysozoa</taxon>
        <taxon>Arthropoda</taxon>
        <taxon>Hexapoda</taxon>
        <taxon>Insecta</taxon>
        <taxon>Pterygota</taxon>
        <taxon>Neoptera</taxon>
        <taxon>Endopterygota</taxon>
        <taxon>Coleoptera</taxon>
        <taxon>Polyphaga</taxon>
        <taxon>Cucujiformia</taxon>
        <taxon>Tenebrionidae</taxon>
        <taxon>Tenebrionidae incertae sedis</taxon>
        <taxon>Tribolium</taxon>
    </lineage>
</organism>
<keyword evidence="2" id="KW-1185">Reference proteome</keyword>
<dbReference type="EMBL" id="KQ971342">
    <property type="protein sequence ID" value="EFA03601.1"/>
    <property type="molecule type" value="Genomic_DNA"/>
</dbReference>
<dbReference type="InParanoid" id="D6WKC4"/>
<reference evidence="1 2" key="1">
    <citation type="journal article" date="2008" name="Nature">
        <title>The genome of the model beetle and pest Tribolium castaneum.</title>
        <authorList>
            <consortium name="Tribolium Genome Sequencing Consortium"/>
            <person name="Richards S."/>
            <person name="Gibbs R.A."/>
            <person name="Weinstock G.M."/>
            <person name="Brown S.J."/>
            <person name="Denell R."/>
            <person name="Beeman R.W."/>
            <person name="Gibbs R."/>
            <person name="Beeman R.W."/>
            <person name="Brown S.J."/>
            <person name="Bucher G."/>
            <person name="Friedrich M."/>
            <person name="Grimmelikhuijzen C.J."/>
            <person name="Klingler M."/>
            <person name="Lorenzen M."/>
            <person name="Richards S."/>
            <person name="Roth S."/>
            <person name="Schroder R."/>
            <person name="Tautz D."/>
            <person name="Zdobnov E.M."/>
            <person name="Muzny D."/>
            <person name="Gibbs R.A."/>
            <person name="Weinstock G.M."/>
            <person name="Attaway T."/>
            <person name="Bell S."/>
            <person name="Buhay C.J."/>
            <person name="Chandrabose M.N."/>
            <person name="Chavez D."/>
            <person name="Clerk-Blankenburg K.P."/>
            <person name="Cree A."/>
            <person name="Dao M."/>
            <person name="Davis C."/>
            <person name="Chacko J."/>
            <person name="Dinh H."/>
            <person name="Dugan-Rocha S."/>
            <person name="Fowler G."/>
            <person name="Garner T.T."/>
            <person name="Garnes J."/>
            <person name="Gnirke A."/>
            <person name="Hawes A."/>
            <person name="Hernandez J."/>
            <person name="Hines S."/>
            <person name="Holder M."/>
            <person name="Hume J."/>
            <person name="Jhangiani S.N."/>
            <person name="Joshi V."/>
            <person name="Khan Z.M."/>
            <person name="Jackson L."/>
            <person name="Kovar C."/>
            <person name="Kowis A."/>
            <person name="Lee S."/>
            <person name="Lewis L.R."/>
            <person name="Margolis J."/>
            <person name="Morgan M."/>
            <person name="Nazareth L.V."/>
            <person name="Nguyen N."/>
            <person name="Okwuonu G."/>
            <person name="Parker D."/>
            <person name="Richards S."/>
            <person name="Ruiz S.J."/>
            <person name="Santibanez J."/>
            <person name="Savard J."/>
            <person name="Scherer S.E."/>
            <person name="Schneider B."/>
            <person name="Sodergren E."/>
            <person name="Tautz D."/>
            <person name="Vattahil S."/>
            <person name="Villasana D."/>
            <person name="White C.S."/>
            <person name="Wright R."/>
            <person name="Park Y."/>
            <person name="Beeman R.W."/>
            <person name="Lord J."/>
            <person name="Oppert B."/>
            <person name="Lorenzen M."/>
            <person name="Brown S."/>
            <person name="Wang L."/>
            <person name="Savard J."/>
            <person name="Tautz D."/>
            <person name="Richards S."/>
            <person name="Weinstock G."/>
            <person name="Gibbs R.A."/>
            <person name="Liu Y."/>
            <person name="Worley K."/>
            <person name="Weinstock G."/>
            <person name="Elsik C.G."/>
            <person name="Reese J.T."/>
            <person name="Elhaik E."/>
            <person name="Landan G."/>
            <person name="Graur D."/>
            <person name="Arensburger P."/>
            <person name="Atkinson P."/>
            <person name="Beeman R.W."/>
            <person name="Beidler J."/>
            <person name="Brown S.J."/>
            <person name="Demuth J.P."/>
            <person name="Drury D.W."/>
            <person name="Du Y.Z."/>
            <person name="Fujiwara H."/>
            <person name="Lorenzen M."/>
            <person name="Maselli V."/>
            <person name="Osanai M."/>
            <person name="Park Y."/>
            <person name="Robertson H.M."/>
            <person name="Tu Z."/>
            <person name="Wang J.J."/>
            <person name="Wang S."/>
            <person name="Richards S."/>
            <person name="Song H."/>
            <person name="Zhang L."/>
            <person name="Sodergren E."/>
            <person name="Werner D."/>
            <person name="Stanke M."/>
            <person name="Morgenstern B."/>
            <person name="Solovyev V."/>
            <person name="Kosarev P."/>
            <person name="Brown G."/>
            <person name="Chen H.C."/>
            <person name="Ermolaeva O."/>
            <person name="Hlavina W."/>
            <person name="Kapustin Y."/>
            <person name="Kiryutin B."/>
            <person name="Kitts P."/>
            <person name="Maglott D."/>
            <person name="Pruitt K."/>
            <person name="Sapojnikov V."/>
            <person name="Souvorov A."/>
            <person name="Mackey A.J."/>
            <person name="Waterhouse R.M."/>
            <person name="Wyder S."/>
            <person name="Zdobnov E.M."/>
            <person name="Zdobnov E.M."/>
            <person name="Wyder S."/>
            <person name="Kriventseva E.V."/>
            <person name="Kadowaki T."/>
            <person name="Bork P."/>
            <person name="Aranda M."/>
            <person name="Bao R."/>
            <person name="Beermann A."/>
            <person name="Berns N."/>
            <person name="Bolognesi R."/>
            <person name="Bonneton F."/>
            <person name="Bopp D."/>
            <person name="Brown S.J."/>
            <person name="Bucher G."/>
            <person name="Butts T."/>
            <person name="Chaumot A."/>
            <person name="Denell R.E."/>
            <person name="Ferrier D.E."/>
            <person name="Friedrich M."/>
            <person name="Gordon C.M."/>
            <person name="Jindra M."/>
            <person name="Klingler M."/>
            <person name="Lan Q."/>
            <person name="Lattorff H.M."/>
            <person name="Laudet V."/>
            <person name="von Levetsow C."/>
            <person name="Liu Z."/>
            <person name="Lutz R."/>
            <person name="Lynch J.A."/>
            <person name="da Fonseca R.N."/>
            <person name="Posnien N."/>
            <person name="Reuter R."/>
            <person name="Roth S."/>
            <person name="Savard J."/>
            <person name="Schinko J.B."/>
            <person name="Schmitt C."/>
            <person name="Schoppmeier M."/>
            <person name="Schroder R."/>
            <person name="Shippy T.D."/>
            <person name="Simonnet F."/>
            <person name="Marques-Souza H."/>
            <person name="Tautz D."/>
            <person name="Tomoyasu Y."/>
            <person name="Trauner J."/>
            <person name="Van der Zee M."/>
            <person name="Vervoort M."/>
            <person name="Wittkopp N."/>
            <person name="Wimmer E.A."/>
            <person name="Yang X."/>
            <person name="Jones A.K."/>
            <person name="Sattelle D.B."/>
            <person name="Ebert P.R."/>
            <person name="Nelson D."/>
            <person name="Scott J.G."/>
            <person name="Beeman R.W."/>
            <person name="Muthukrishnan S."/>
            <person name="Kramer K.J."/>
            <person name="Arakane Y."/>
            <person name="Beeman R.W."/>
            <person name="Zhu Q."/>
            <person name="Hogenkamp D."/>
            <person name="Dixit R."/>
            <person name="Oppert B."/>
            <person name="Jiang H."/>
            <person name="Zou Z."/>
            <person name="Marshall J."/>
            <person name="Elpidina E."/>
            <person name="Vinokurov K."/>
            <person name="Oppert C."/>
            <person name="Zou Z."/>
            <person name="Evans J."/>
            <person name="Lu Z."/>
            <person name="Zhao P."/>
            <person name="Sumathipala N."/>
            <person name="Altincicek B."/>
            <person name="Vilcinskas A."/>
            <person name="Williams M."/>
            <person name="Hultmark D."/>
            <person name="Hetru C."/>
            <person name="Jiang H."/>
            <person name="Grimmelikhuijzen C.J."/>
            <person name="Hauser F."/>
            <person name="Cazzamali G."/>
            <person name="Williamson M."/>
            <person name="Park Y."/>
            <person name="Li B."/>
            <person name="Tanaka Y."/>
            <person name="Predel R."/>
            <person name="Neupert S."/>
            <person name="Schachtner J."/>
            <person name="Verleyen P."/>
            <person name="Raible F."/>
            <person name="Bork P."/>
            <person name="Friedrich M."/>
            <person name="Walden K.K."/>
            <person name="Robertson H.M."/>
            <person name="Angeli S."/>
            <person name="Foret S."/>
            <person name="Bucher G."/>
            <person name="Schuetz S."/>
            <person name="Maleszka R."/>
            <person name="Wimmer E.A."/>
            <person name="Beeman R.W."/>
            <person name="Lorenzen M."/>
            <person name="Tomoyasu Y."/>
            <person name="Miller S.C."/>
            <person name="Grossmann D."/>
            <person name="Bucher G."/>
        </authorList>
    </citation>
    <scope>NUCLEOTIDE SEQUENCE [LARGE SCALE GENOMIC DNA]</scope>
    <source>
        <strain evidence="1 2">Georgia GA2</strain>
    </source>
</reference>
<protein>
    <submittedName>
        <fullName evidence="1">Uncharacterized protein</fullName>
    </submittedName>
</protein>
<proteinExistence type="predicted"/>
<accession>D6WKC4</accession>
<reference evidence="1 2" key="2">
    <citation type="journal article" date="2010" name="Nucleic Acids Res.">
        <title>BeetleBase in 2010: revisions to provide comprehensive genomic information for Tribolium castaneum.</title>
        <authorList>
            <person name="Kim H.S."/>
            <person name="Murphy T."/>
            <person name="Xia J."/>
            <person name="Caragea D."/>
            <person name="Park Y."/>
            <person name="Beeman R.W."/>
            <person name="Lorenzen M.D."/>
            <person name="Butcher S."/>
            <person name="Manak J.R."/>
            <person name="Brown S.J."/>
        </authorList>
    </citation>
    <scope>GENOME REANNOTATION</scope>
    <source>
        <strain evidence="1 2">Georgia GA2</strain>
    </source>
</reference>
<name>D6WKC4_TRICA</name>